<dbReference type="PANTHER" id="PTHR43525:SF1">
    <property type="entry name" value="PROTEIN MALY"/>
    <property type="match status" value="1"/>
</dbReference>
<feature type="domain" description="Aminotransferase class I/classII large" evidence="6">
    <location>
        <begin position="87"/>
        <end position="384"/>
    </location>
</feature>
<keyword evidence="3" id="KW-0663">Pyridoxal phosphate</keyword>
<dbReference type="NCBIfam" id="TIGR04350">
    <property type="entry name" value="C_S_lyase_PatB"/>
    <property type="match status" value="1"/>
</dbReference>
<keyword evidence="4 7" id="KW-0456">Lyase</keyword>
<dbReference type="CDD" id="cd00609">
    <property type="entry name" value="AAT_like"/>
    <property type="match status" value="1"/>
</dbReference>
<dbReference type="AlphaFoldDB" id="A0A1M5Q3D8"/>
<dbReference type="Gene3D" id="3.90.1150.10">
    <property type="entry name" value="Aspartate Aminotransferase, domain 1"/>
    <property type="match status" value="1"/>
</dbReference>
<dbReference type="SUPFAM" id="SSF53383">
    <property type="entry name" value="PLP-dependent transferases"/>
    <property type="match status" value="1"/>
</dbReference>
<comment type="cofactor">
    <cofactor evidence="1">
        <name>pyridoxal 5'-phosphate</name>
        <dbReference type="ChEBI" id="CHEBI:597326"/>
    </cofactor>
</comment>
<name>A0A1M5Q3D8_9BRAD</name>
<dbReference type="InterPro" id="IPR004839">
    <property type="entry name" value="Aminotransferase_I/II_large"/>
</dbReference>
<dbReference type="EC" id="4.4.1.13" evidence="2"/>
<dbReference type="GO" id="GO:0047804">
    <property type="term" value="F:cysteine-S-conjugate beta-lyase activity"/>
    <property type="evidence" value="ECO:0007669"/>
    <property type="project" value="UniProtKB-EC"/>
</dbReference>
<dbReference type="Pfam" id="PF00155">
    <property type="entry name" value="Aminotran_1_2"/>
    <property type="match status" value="1"/>
</dbReference>
<evidence type="ECO:0000256" key="5">
    <source>
        <dbReference type="ARBA" id="ARBA00037974"/>
    </source>
</evidence>
<dbReference type="InterPro" id="IPR051798">
    <property type="entry name" value="Class-II_PLP-Dep_Aminotrans"/>
</dbReference>
<dbReference type="Proteomes" id="UP000190675">
    <property type="component" value="Chromosome I"/>
</dbReference>
<dbReference type="Gene3D" id="3.40.640.10">
    <property type="entry name" value="Type I PLP-dependent aspartate aminotransferase-like (Major domain)"/>
    <property type="match status" value="1"/>
</dbReference>
<accession>A0A1M5Q3D8</accession>
<evidence type="ECO:0000313" key="8">
    <source>
        <dbReference type="Proteomes" id="UP000190675"/>
    </source>
</evidence>
<organism evidence="7 8">
    <name type="scientific">Bradyrhizobium erythrophlei</name>
    <dbReference type="NCBI Taxonomy" id="1437360"/>
    <lineage>
        <taxon>Bacteria</taxon>
        <taxon>Pseudomonadati</taxon>
        <taxon>Pseudomonadota</taxon>
        <taxon>Alphaproteobacteria</taxon>
        <taxon>Hyphomicrobiales</taxon>
        <taxon>Nitrobacteraceae</taxon>
        <taxon>Bradyrhizobium</taxon>
    </lineage>
</organism>
<dbReference type="InterPro" id="IPR015421">
    <property type="entry name" value="PyrdxlP-dep_Trfase_major"/>
</dbReference>
<evidence type="ECO:0000256" key="1">
    <source>
        <dbReference type="ARBA" id="ARBA00001933"/>
    </source>
</evidence>
<evidence type="ECO:0000256" key="2">
    <source>
        <dbReference type="ARBA" id="ARBA00012224"/>
    </source>
</evidence>
<reference evidence="7 8" key="1">
    <citation type="submission" date="2016-11" db="EMBL/GenBank/DDBJ databases">
        <authorList>
            <person name="Jaros S."/>
            <person name="Januszkiewicz K."/>
            <person name="Wedrychowicz H."/>
        </authorList>
    </citation>
    <scope>NUCLEOTIDE SEQUENCE [LARGE SCALE GENOMIC DNA]</scope>
    <source>
        <strain evidence="7 8">GAS242</strain>
    </source>
</reference>
<evidence type="ECO:0000256" key="4">
    <source>
        <dbReference type="ARBA" id="ARBA00023239"/>
    </source>
</evidence>
<protein>
    <recommendedName>
        <fullName evidence="2">cysteine-S-conjugate beta-lyase</fullName>
        <ecNumber evidence="2">4.4.1.13</ecNumber>
    </recommendedName>
</protein>
<evidence type="ECO:0000259" key="6">
    <source>
        <dbReference type="Pfam" id="PF00155"/>
    </source>
</evidence>
<dbReference type="EMBL" id="LT670818">
    <property type="protein sequence ID" value="SHH07993.1"/>
    <property type="molecule type" value="Genomic_DNA"/>
</dbReference>
<dbReference type="InterPro" id="IPR015424">
    <property type="entry name" value="PyrdxlP-dep_Trfase"/>
</dbReference>
<comment type="similarity">
    <text evidence="5">Belongs to the class-II pyridoxal-phosphate-dependent aminotransferase family. MalY/PatB cystathionine beta-lyase subfamily.</text>
</comment>
<dbReference type="PANTHER" id="PTHR43525">
    <property type="entry name" value="PROTEIN MALY"/>
    <property type="match status" value="1"/>
</dbReference>
<gene>
    <name evidence="7" type="ORF">SAMN05444169_5630</name>
</gene>
<evidence type="ECO:0000256" key="3">
    <source>
        <dbReference type="ARBA" id="ARBA00022898"/>
    </source>
</evidence>
<dbReference type="InterPro" id="IPR027619">
    <property type="entry name" value="C-S_lyase_PatB-like"/>
</dbReference>
<sequence length="404" mass="45022">MKAPRHNIMTSTETIGFELSQGALRARRNAKWNQYGPDVLPAFVADMDFSVAAPIQAAIERIVRDRDYGYPLRNGERADRLVARVFAERMKSRYGWELSPDLVLPMADLVQGTCASILAFSDPGDGVVLQTPNYPPFRDAINSVGRRLLALPMRDDGTRHVFDMTELEKLVDRQTRIFLLCNPQNPTGRVFSRDELTALGQFAVERDLIVVSDEIHSDLVYPGHQHIPFASLGPEFAARTVTLTSATKSFNIPGLRCALIAFGTEDLRNRFHKRIPSKLTGSANIAGADATVAAWSECQPWLDAVMQHLLTARNRVRDVLAAEAPEIRFHAPEGTYLAWLDCSKLGLSTSAFQFFLDHARIGFSAGETFDPDCTQFVRLNFATSMPILDDILARMIGATRQNNR</sequence>
<dbReference type="InterPro" id="IPR015422">
    <property type="entry name" value="PyrdxlP-dep_Trfase_small"/>
</dbReference>
<evidence type="ECO:0000313" key="7">
    <source>
        <dbReference type="EMBL" id="SHH07993.1"/>
    </source>
</evidence>
<dbReference type="GO" id="GO:0030170">
    <property type="term" value="F:pyridoxal phosphate binding"/>
    <property type="evidence" value="ECO:0007669"/>
    <property type="project" value="InterPro"/>
</dbReference>
<proteinExistence type="inferred from homology"/>